<name>A0A9D2NB25_9FIRM</name>
<reference evidence="1" key="1">
    <citation type="journal article" date="2021" name="PeerJ">
        <title>Extensive microbial diversity within the chicken gut microbiome revealed by metagenomics and culture.</title>
        <authorList>
            <person name="Gilroy R."/>
            <person name="Ravi A."/>
            <person name="Getino M."/>
            <person name="Pursley I."/>
            <person name="Horton D.L."/>
            <person name="Alikhan N.F."/>
            <person name="Baker D."/>
            <person name="Gharbi K."/>
            <person name="Hall N."/>
            <person name="Watson M."/>
            <person name="Adriaenssens E.M."/>
            <person name="Foster-Nyarko E."/>
            <person name="Jarju S."/>
            <person name="Secka A."/>
            <person name="Antonio M."/>
            <person name="Oren A."/>
            <person name="Chaudhuri R.R."/>
            <person name="La Ragione R."/>
            <person name="Hildebrand F."/>
            <person name="Pallen M.J."/>
        </authorList>
    </citation>
    <scope>NUCLEOTIDE SEQUENCE</scope>
    <source>
        <strain evidence="1">USAMLcec2-132</strain>
    </source>
</reference>
<reference evidence="1" key="2">
    <citation type="submission" date="2021-04" db="EMBL/GenBank/DDBJ databases">
        <authorList>
            <person name="Gilroy R."/>
        </authorList>
    </citation>
    <scope>NUCLEOTIDE SEQUENCE</scope>
    <source>
        <strain evidence="1">USAMLcec2-132</strain>
    </source>
</reference>
<dbReference type="Proteomes" id="UP000823891">
    <property type="component" value="Unassembled WGS sequence"/>
</dbReference>
<accession>A0A9D2NB25</accession>
<organism evidence="1 2">
    <name type="scientific">Candidatus Eisenbergiella merdavium</name>
    <dbReference type="NCBI Taxonomy" id="2838551"/>
    <lineage>
        <taxon>Bacteria</taxon>
        <taxon>Bacillati</taxon>
        <taxon>Bacillota</taxon>
        <taxon>Clostridia</taxon>
        <taxon>Lachnospirales</taxon>
        <taxon>Lachnospiraceae</taxon>
        <taxon>Eisenbergiella</taxon>
    </lineage>
</organism>
<gene>
    <name evidence="1" type="ORF">H9761_00420</name>
</gene>
<sequence length="57" mass="6684">MQDITHKNEFPDQFPVAMAYVPWQRMTGIFENLEEAFCCGTIFPELNKPFTGRRCVK</sequence>
<dbReference type="InterPro" id="IPR020256">
    <property type="entry name" value="Spore_coat_CotJA"/>
</dbReference>
<evidence type="ECO:0000313" key="2">
    <source>
        <dbReference type="Proteomes" id="UP000823891"/>
    </source>
</evidence>
<dbReference type="Pfam" id="PF11007">
    <property type="entry name" value="CotJA"/>
    <property type="match status" value="1"/>
</dbReference>
<dbReference type="EMBL" id="DWWS01000005">
    <property type="protein sequence ID" value="HJC22151.1"/>
    <property type="molecule type" value="Genomic_DNA"/>
</dbReference>
<comment type="caution">
    <text evidence="1">The sequence shown here is derived from an EMBL/GenBank/DDBJ whole genome shotgun (WGS) entry which is preliminary data.</text>
</comment>
<protein>
    <submittedName>
        <fullName evidence="1">Spore coat associated protein CotJA</fullName>
    </submittedName>
</protein>
<evidence type="ECO:0000313" key="1">
    <source>
        <dbReference type="EMBL" id="HJC22151.1"/>
    </source>
</evidence>
<dbReference type="AlphaFoldDB" id="A0A9D2NB25"/>
<proteinExistence type="predicted"/>